<keyword evidence="3" id="KW-1003">Cell membrane</keyword>
<dbReference type="InterPro" id="IPR027417">
    <property type="entry name" value="P-loop_NTPase"/>
</dbReference>
<feature type="transmembrane region" description="Helical" evidence="7">
    <location>
        <begin position="12"/>
        <end position="31"/>
    </location>
</feature>
<dbReference type="CDD" id="cd01127">
    <property type="entry name" value="TrwB_TraG_TraD_VirD4"/>
    <property type="match status" value="1"/>
</dbReference>
<name>A0A4Q1AWN1_9BACT</name>
<evidence type="ECO:0000256" key="2">
    <source>
        <dbReference type="ARBA" id="ARBA00008806"/>
    </source>
</evidence>
<dbReference type="GO" id="GO:0005886">
    <property type="term" value="C:plasma membrane"/>
    <property type="evidence" value="ECO:0007669"/>
    <property type="project" value="UniProtKB-SubCell"/>
</dbReference>
<keyword evidence="5 7" id="KW-1133">Transmembrane helix</keyword>
<dbReference type="AlphaFoldDB" id="A0A4Q1AWN1"/>
<dbReference type="PANTHER" id="PTHR37937">
    <property type="entry name" value="CONJUGATIVE TRANSFER: DNA TRANSPORT"/>
    <property type="match status" value="1"/>
</dbReference>
<protein>
    <submittedName>
        <fullName evidence="8">Sodium:calcium antiporter</fullName>
    </submittedName>
</protein>
<dbReference type="Pfam" id="PF02534">
    <property type="entry name" value="T4SS-DNA_transf"/>
    <property type="match status" value="1"/>
</dbReference>
<organism evidence="8 9">
    <name type="scientific">Halarcobacter mediterraneus</name>
    <dbReference type="NCBI Taxonomy" id="2023153"/>
    <lineage>
        <taxon>Bacteria</taxon>
        <taxon>Pseudomonadati</taxon>
        <taxon>Campylobacterota</taxon>
        <taxon>Epsilonproteobacteria</taxon>
        <taxon>Campylobacterales</taxon>
        <taxon>Arcobacteraceae</taxon>
        <taxon>Halarcobacter</taxon>
    </lineage>
</organism>
<keyword evidence="9" id="KW-1185">Reference proteome</keyword>
<dbReference type="Proteomes" id="UP000289718">
    <property type="component" value="Unassembled WGS sequence"/>
</dbReference>
<feature type="transmembrane region" description="Helical" evidence="7">
    <location>
        <begin position="58"/>
        <end position="80"/>
    </location>
</feature>
<comment type="subcellular location">
    <subcellularLocation>
        <location evidence="1">Cell membrane</location>
        <topology evidence="1">Multi-pass membrane protein</topology>
    </subcellularLocation>
</comment>
<comment type="similarity">
    <text evidence="2">Belongs to the VirD4/TraG family.</text>
</comment>
<evidence type="ECO:0000256" key="4">
    <source>
        <dbReference type="ARBA" id="ARBA00022692"/>
    </source>
</evidence>
<evidence type="ECO:0000256" key="3">
    <source>
        <dbReference type="ARBA" id="ARBA00022475"/>
    </source>
</evidence>
<dbReference type="EMBL" id="NXIE01000002">
    <property type="protein sequence ID" value="RXK13238.1"/>
    <property type="molecule type" value="Genomic_DNA"/>
</dbReference>
<keyword evidence="6 7" id="KW-0472">Membrane</keyword>
<dbReference type="InterPro" id="IPR051539">
    <property type="entry name" value="T4SS-coupling_protein"/>
</dbReference>
<evidence type="ECO:0000256" key="7">
    <source>
        <dbReference type="SAM" id="Phobius"/>
    </source>
</evidence>
<keyword evidence="4 7" id="KW-0812">Transmembrane</keyword>
<dbReference type="InterPro" id="IPR003688">
    <property type="entry name" value="TraG/VirD4"/>
</dbReference>
<sequence length="614" mass="70724">MLALNKGKVTFLLIVDLFCTYFISGVVIFLVNDMSLWDIAKYYNYTFTYKALIQNYPLAYSSFLYTFLFFTVLVSIIPFLPQGKSLHGSARFAKKWEIVKMKLFSQSGLIVGKFKGKLLRFDTQEFVALGAPTRSGKGVSIVIPNLLEWKESCVVLDIKQECFDYTAKYRKEVLQNDVYLFNPFSYKTNHYNPLSVINMEDIENRDKQLLDFANLLYPLQGSEQNQFFNSQSQNLFIGLCYLYKDLALTSKGKEFLEDYELNVEFTMYGILKLSEGFEIEQESESYIDDDTGEVEEEEAQTLKGLDDLYEYLIFLEILSEEAKERLGSYINIKSVNTKSSVESTFNTPLLIYRNEPIRTATSKSDFSLEDVRKKKMTIYLGITPDNLEISKPILNIFFSQFISLNTKELPVKNKELKYTCLALMDEFTSIGYMPILLKAVSYIAAYNIRLMTIFQSISQLEAPTPEGYGREGAKTLLNNHKLKIFFAPDDVDESEKLSKRLGDTTRVIKSKSYSSGRSVLEHGTRGENKSEARRALMLPQELREMGQENELITMANEKPIFCSKSFYFNDQYFMDKFKKVCLQLKQVKGLPNREQLENAVNSNELNIQIKNIKG</sequence>
<proteinExistence type="inferred from homology"/>
<dbReference type="PANTHER" id="PTHR37937:SF1">
    <property type="entry name" value="CONJUGATIVE TRANSFER: DNA TRANSPORT"/>
    <property type="match status" value="1"/>
</dbReference>
<dbReference type="Gene3D" id="3.40.50.300">
    <property type="entry name" value="P-loop containing nucleotide triphosphate hydrolases"/>
    <property type="match status" value="1"/>
</dbReference>
<gene>
    <name evidence="8" type="ORF">CP965_05410</name>
</gene>
<evidence type="ECO:0000313" key="8">
    <source>
        <dbReference type="EMBL" id="RXK13238.1"/>
    </source>
</evidence>
<dbReference type="OrthoDB" id="9759295at2"/>
<evidence type="ECO:0000256" key="5">
    <source>
        <dbReference type="ARBA" id="ARBA00022989"/>
    </source>
</evidence>
<reference evidence="8 9" key="1">
    <citation type="submission" date="2017-09" db="EMBL/GenBank/DDBJ databases">
        <title>Genomics of the genus Arcobacter.</title>
        <authorList>
            <person name="Perez-Cataluna A."/>
            <person name="Figueras M.J."/>
            <person name="Salas-Masso N."/>
        </authorList>
    </citation>
    <scope>NUCLEOTIDE SEQUENCE [LARGE SCALE GENOMIC DNA]</scope>
    <source>
        <strain evidence="8 9">F156-34</strain>
    </source>
</reference>
<dbReference type="SUPFAM" id="SSF52540">
    <property type="entry name" value="P-loop containing nucleoside triphosphate hydrolases"/>
    <property type="match status" value="1"/>
</dbReference>
<dbReference type="RefSeq" id="WP_129061059.1">
    <property type="nucleotide sequence ID" value="NZ_NXIE01000002.1"/>
</dbReference>
<evidence type="ECO:0000313" key="9">
    <source>
        <dbReference type="Proteomes" id="UP000289718"/>
    </source>
</evidence>
<comment type="caution">
    <text evidence="8">The sequence shown here is derived from an EMBL/GenBank/DDBJ whole genome shotgun (WGS) entry which is preliminary data.</text>
</comment>
<evidence type="ECO:0000256" key="6">
    <source>
        <dbReference type="ARBA" id="ARBA00023136"/>
    </source>
</evidence>
<evidence type="ECO:0000256" key="1">
    <source>
        <dbReference type="ARBA" id="ARBA00004651"/>
    </source>
</evidence>
<accession>A0A4Q1AWN1</accession>